<reference evidence="3" key="3">
    <citation type="submission" date="2017-03" db="EMBL/GenBank/DDBJ databases">
        <authorList>
            <person name="Dastager S.G."/>
            <person name="Neurgaonkar P.S."/>
            <person name="Dharne M.S."/>
        </authorList>
    </citation>
    <scope>NUCLEOTIDE SEQUENCE</scope>
    <source>
        <strain evidence="3">DSM 25145</strain>
    </source>
</reference>
<dbReference type="Gene3D" id="3.40.50.1820">
    <property type="entry name" value="alpha/beta hydrolase"/>
    <property type="match status" value="1"/>
</dbReference>
<gene>
    <name evidence="3" type="ORF">B1B05_16405</name>
    <name evidence="4" type="ORF">SAMN05443094_109108</name>
</gene>
<dbReference type="InterPro" id="IPR050300">
    <property type="entry name" value="GDXG_lipolytic_enzyme"/>
</dbReference>
<dbReference type="Proteomes" id="UP000186385">
    <property type="component" value="Unassembled WGS sequence"/>
</dbReference>
<dbReference type="GO" id="GO:0016787">
    <property type="term" value="F:hydrolase activity"/>
    <property type="evidence" value="ECO:0007669"/>
    <property type="project" value="UniProtKB-KW"/>
</dbReference>
<dbReference type="SUPFAM" id="SSF53474">
    <property type="entry name" value="alpha/beta-Hydrolases"/>
    <property type="match status" value="1"/>
</dbReference>
<feature type="domain" description="BD-FAE-like" evidence="2">
    <location>
        <begin position="23"/>
        <end position="217"/>
    </location>
</feature>
<evidence type="ECO:0000313" key="3">
    <source>
        <dbReference type="EMBL" id="OXS74743.1"/>
    </source>
</evidence>
<dbReference type="Proteomes" id="UP000215545">
    <property type="component" value="Unassembled WGS sequence"/>
</dbReference>
<dbReference type="AlphaFoldDB" id="A0A1N7BI59"/>
<protein>
    <submittedName>
        <fullName evidence="3">Acetylesterase</fullName>
    </submittedName>
    <submittedName>
        <fullName evidence="4">Alpha/beta hydrolase fold</fullName>
    </submittedName>
</protein>
<keyword evidence="1 4" id="KW-0378">Hydrolase</keyword>
<evidence type="ECO:0000259" key="2">
    <source>
        <dbReference type="Pfam" id="PF20434"/>
    </source>
</evidence>
<dbReference type="EMBL" id="MWSK01000009">
    <property type="protein sequence ID" value="OXS74743.1"/>
    <property type="molecule type" value="Genomic_DNA"/>
</dbReference>
<evidence type="ECO:0000313" key="5">
    <source>
        <dbReference type="Proteomes" id="UP000186385"/>
    </source>
</evidence>
<evidence type="ECO:0000313" key="6">
    <source>
        <dbReference type="Proteomes" id="UP000215545"/>
    </source>
</evidence>
<dbReference type="InterPro" id="IPR029058">
    <property type="entry name" value="AB_hydrolase_fold"/>
</dbReference>
<dbReference type="PANTHER" id="PTHR48081">
    <property type="entry name" value="AB HYDROLASE SUPERFAMILY PROTEIN C4A8.06C"/>
    <property type="match status" value="1"/>
</dbReference>
<accession>A0A1N7BI59</accession>
<dbReference type="STRING" id="1017273.SAMN05443094_109108"/>
<reference evidence="4 5" key="1">
    <citation type="submission" date="2017-01" db="EMBL/GenBank/DDBJ databases">
        <authorList>
            <person name="Mah S.A."/>
            <person name="Swanson W.J."/>
            <person name="Moy G.W."/>
            <person name="Vacquier V.D."/>
        </authorList>
    </citation>
    <scope>NUCLEOTIDE SEQUENCE [LARGE SCALE GENOMIC DNA]</scope>
    <source>
        <strain evidence="4 5">NIO-1016</strain>
    </source>
</reference>
<dbReference type="EMBL" id="FTLX01000009">
    <property type="protein sequence ID" value="SIR51048.1"/>
    <property type="molecule type" value="Genomic_DNA"/>
</dbReference>
<dbReference type="PANTHER" id="PTHR48081:SF6">
    <property type="entry name" value="PEPTIDASE S9 PROLYL OLIGOPEPTIDASE CATALYTIC DOMAIN-CONTAINING PROTEIN"/>
    <property type="match status" value="1"/>
</dbReference>
<dbReference type="Pfam" id="PF20434">
    <property type="entry name" value="BD-FAE"/>
    <property type="match status" value="1"/>
</dbReference>
<dbReference type="OrthoDB" id="9794725at2"/>
<keyword evidence="6" id="KW-1185">Reference proteome</keyword>
<name>A0A1N7BI59_9BACI</name>
<organism evidence="4 5">
    <name type="scientific">Domibacillus enclensis</name>
    <dbReference type="NCBI Taxonomy" id="1017273"/>
    <lineage>
        <taxon>Bacteria</taxon>
        <taxon>Bacillati</taxon>
        <taxon>Bacillota</taxon>
        <taxon>Bacilli</taxon>
        <taxon>Bacillales</taxon>
        <taxon>Bacillaceae</taxon>
        <taxon>Domibacillus</taxon>
    </lineage>
</organism>
<evidence type="ECO:0000313" key="4">
    <source>
        <dbReference type="EMBL" id="SIR51048.1"/>
    </source>
</evidence>
<evidence type="ECO:0000256" key="1">
    <source>
        <dbReference type="ARBA" id="ARBA00022801"/>
    </source>
</evidence>
<sequence>MIHEKIGIQTDRSEASMFTYMLDMGHREGLKEKRPVVLICPGGGYRYTSDREAEPVAMQFNAMGFHSCVLRYSTEPAVFPTALLELSKAVSYLRERAEEWHIDTNRIIVAGFSAGGHLAASLGVFWDKSFLLEQLNLSADQIKPNGLILSYPVITSGSFAHKGSFHLLLGGSSDPALLAQVSLEKHVSAQTPPTFLWHTVEDKAVPVENSMLFANELLKNKVPIELHVYPKGGHGLSLGTEETKAADGELVQPEVVNWIDMAGVWVRNL</sequence>
<dbReference type="InterPro" id="IPR049492">
    <property type="entry name" value="BD-FAE-like_dom"/>
</dbReference>
<dbReference type="RefSeq" id="WP_045852059.1">
    <property type="nucleotide sequence ID" value="NZ_FTLX01000009.1"/>
</dbReference>
<reference evidence="6" key="2">
    <citation type="submission" date="2017-03" db="EMBL/GenBank/DDBJ databases">
        <title>Bacillus sp. V-88(T) DSM27956, whole genome shotgun sequencing project.</title>
        <authorList>
            <person name="Dastager S.G."/>
            <person name="Neurgaonkar P.S."/>
            <person name="Dharne M.S."/>
        </authorList>
    </citation>
    <scope>NUCLEOTIDE SEQUENCE [LARGE SCALE GENOMIC DNA]</scope>
    <source>
        <strain evidence="6">DSM 25145</strain>
    </source>
</reference>
<proteinExistence type="predicted"/>